<proteinExistence type="predicted"/>
<dbReference type="Proteomes" id="UP000801492">
    <property type="component" value="Unassembled WGS sequence"/>
</dbReference>
<evidence type="ECO:0000256" key="7">
    <source>
        <dbReference type="SAM" id="Phobius"/>
    </source>
</evidence>
<keyword evidence="3 7" id="KW-1133">Transmembrane helix</keyword>
<organism evidence="9 10">
    <name type="scientific">Ignelater luminosus</name>
    <name type="common">Cucubano</name>
    <name type="synonym">Pyrophorus luminosus</name>
    <dbReference type="NCBI Taxonomy" id="2038154"/>
    <lineage>
        <taxon>Eukaryota</taxon>
        <taxon>Metazoa</taxon>
        <taxon>Ecdysozoa</taxon>
        <taxon>Arthropoda</taxon>
        <taxon>Hexapoda</taxon>
        <taxon>Insecta</taxon>
        <taxon>Pterygota</taxon>
        <taxon>Neoptera</taxon>
        <taxon>Endopterygota</taxon>
        <taxon>Coleoptera</taxon>
        <taxon>Polyphaga</taxon>
        <taxon>Elateriformia</taxon>
        <taxon>Elateroidea</taxon>
        <taxon>Elateridae</taxon>
        <taxon>Agrypninae</taxon>
        <taxon>Pyrophorini</taxon>
        <taxon>Ignelater</taxon>
    </lineage>
</organism>
<evidence type="ECO:0000256" key="1">
    <source>
        <dbReference type="ARBA" id="ARBA00004370"/>
    </source>
</evidence>
<dbReference type="OrthoDB" id="342281at2759"/>
<evidence type="ECO:0000256" key="5">
    <source>
        <dbReference type="ARBA" id="ARBA00023136"/>
    </source>
</evidence>
<dbReference type="GO" id="GO:0043495">
    <property type="term" value="F:protein-membrane adaptor activity"/>
    <property type="evidence" value="ECO:0007669"/>
    <property type="project" value="TreeGrafter"/>
</dbReference>
<reference evidence="9" key="1">
    <citation type="submission" date="2019-08" db="EMBL/GenBank/DDBJ databases">
        <title>The genome of the North American firefly Photinus pyralis.</title>
        <authorList>
            <consortium name="Photinus pyralis genome working group"/>
            <person name="Fallon T.R."/>
            <person name="Sander Lower S.E."/>
            <person name="Weng J.-K."/>
        </authorList>
    </citation>
    <scope>NUCLEOTIDE SEQUENCE</scope>
    <source>
        <strain evidence="9">TRF0915ILg1</strain>
        <tissue evidence="9">Whole body</tissue>
    </source>
</reference>
<dbReference type="FunFam" id="2.60.120.260:FF:000009">
    <property type="entry name" value="SUN domain-containing protein 1 isoform X1"/>
    <property type="match status" value="1"/>
</dbReference>
<keyword evidence="10" id="KW-1185">Reference proteome</keyword>
<feature type="transmembrane region" description="Helical" evidence="7">
    <location>
        <begin position="145"/>
        <end position="163"/>
    </location>
</feature>
<gene>
    <name evidence="9" type="ORF">ILUMI_07947</name>
</gene>
<feature type="domain" description="SUN" evidence="8">
    <location>
        <begin position="503"/>
        <end position="663"/>
    </location>
</feature>
<sequence>MSRRSLHSYDSSSDYIISHNKQTNMEIEHDDTDYVSKSTYTLRSRFNSDNWTKIRPHSLFSNNNGYSSKTSSIQKRSFIMKILTTVTSIFLSIFNYIGLATYSVYKTQNSIFIWLGKRIHQATTRIMYWDTWLLQTSNTKRKMRWLLALCLIPLLILGGWWLISGLGPLLYSTYNNISTSVLPSSFLFTASEKSNHIVDLRSKHDENDNIVQISPISSTGSKQDLTRREEKIITIKEKIILEPPKANEIAAELTSEQLQEIAKSVKDSLNLQNEYNMDIIIARILENPNIKEIIDRYNKLSVKLEENEKENKRIVPEDILQNQQSIIDSLRDEINKIKLDLLNVRSENIQNNMRLSHQLNRCCRNSLIYMESYITKIIKDLLGAPSYLSTQKDISDWLHATFVAKQDLEMHLANLTQHLKSNYEDMIRNNEKLIMDKVMAEISKELNYRIENIQTKIQKHETVGELKLDALTDEHIRKIVMDSIALYDADKTGLVDYALESAGGHILSTRCTESYQARTAVLSVFGIPLWYPSNTPRTVITPGVTPGECWAFQNFPGFLLIKLSAPVKITAFSMEHISKMLAPNGKIDSAPKEFSVYGLRNESDKEPTLLGKYMYDYNGASLQYFDVQNDGLIFDIIELRIHSNHGNPNYTCLYRFRVHGSLSTEPR</sequence>
<comment type="caution">
    <text evidence="9">The sequence shown here is derived from an EMBL/GenBank/DDBJ whole genome shotgun (WGS) entry which is preliminary data.</text>
</comment>
<keyword evidence="5 7" id="KW-0472">Membrane</keyword>
<evidence type="ECO:0000256" key="6">
    <source>
        <dbReference type="SAM" id="Coils"/>
    </source>
</evidence>
<keyword evidence="2 7" id="KW-0812">Transmembrane</keyword>
<dbReference type="InterPro" id="IPR045119">
    <property type="entry name" value="SUN1-5"/>
</dbReference>
<dbReference type="EMBL" id="VTPC01003634">
    <property type="protein sequence ID" value="KAF2898229.1"/>
    <property type="molecule type" value="Genomic_DNA"/>
</dbReference>
<dbReference type="PANTHER" id="PTHR12911:SF8">
    <property type="entry name" value="KLAROID PROTEIN-RELATED"/>
    <property type="match status" value="1"/>
</dbReference>
<dbReference type="InterPro" id="IPR012919">
    <property type="entry name" value="SUN_dom"/>
</dbReference>
<evidence type="ECO:0000256" key="4">
    <source>
        <dbReference type="ARBA" id="ARBA00023054"/>
    </source>
</evidence>
<feature type="transmembrane region" description="Helical" evidence="7">
    <location>
        <begin position="78"/>
        <end position="99"/>
    </location>
</feature>
<evidence type="ECO:0000259" key="8">
    <source>
        <dbReference type="PROSITE" id="PS51469"/>
    </source>
</evidence>
<comment type="subcellular location">
    <subcellularLocation>
        <location evidence="1">Membrane</location>
    </subcellularLocation>
</comment>
<dbReference type="AlphaFoldDB" id="A0A8K0GFV5"/>
<feature type="coiled-coil region" evidence="6">
    <location>
        <begin position="290"/>
        <end position="347"/>
    </location>
</feature>
<evidence type="ECO:0000313" key="10">
    <source>
        <dbReference type="Proteomes" id="UP000801492"/>
    </source>
</evidence>
<name>A0A8K0GFV5_IGNLU</name>
<dbReference type="PROSITE" id="PS51469">
    <property type="entry name" value="SUN"/>
    <property type="match status" value="1"/>
</dbReference>
<protein>
    <recommendedName>
        <fullName evidence="8">SUN domain-containing protein</fullName>
    </recommendedName>
</protein>
<dbReference type="Gene3D" id="2.60.120.260">
    <property type="entry name" value="Galactose-binding domain-like"/>
    <property type="match status" value="1"/>
</dbReference>
<dbReference type="PANTHER" id="PTHR12911">
    <property type="entry name" value="SAD1/UNC-84-LIKE PROTEIN-RELATED"/>
    <property type="match status" value="1"/>
</dbReference>
<evidence type="ECO:0000256" key="2">
    <source>
        <dbReference type="ARBA" id="ARBA00022692"/>
    </source>
</evidence>
<evidence type="ECO:0000256" key="3">
    <source>
        <dbReference type="ARBA" id="ARBA00022989"/>
    </source>
</evidence>
<keyword evidence="4 6" id="KW-0175">Coiled coil</keyword>
<dbReference type="Pfam" id="PF07738">
    <property type="entry name" value="Sad1_UNC"/>
    <property type="match status" value="1"/>
</dbReference>
<dbReference type="GO" id="GO:0034993">
    <property type="term" value="C:meiotic nuclear membrane microtubule tethering complex"/>
    <property type="evidence" value="ECO:0007669"/>
    <property type="project" value="TreeGrafter"/>
</dbReference>
<evidence type="ECO:0000313" key="9">
    <source>
        <dbReference type="EMBL" id="KAF2898229.1"/>
    </source>
</evidence>
<accession>A0A8K0GFV5</accession>